<reference evidence="2 3" key="1">
    <citation type="journal article" date="2023" name="Plants (Basel)">
        <title>Bridging the Gap: Combining Genomics and Transcriptomics Approaches to Understand Stylosanthes scabra, an Orphan Legume from the Brazilian Caatinga.</title>
        <authorList>
            <person name="Ferreira-Neto J.R.C."/>
            <person name="da Silva M.D."/>
            <person name="Binneck E."/>
            <person name="de Melo N.F."/>
            <person name="da Silva R.H."/>
            <person name="de Melo A.L.T.M."/>
            <person name="Pandolfi V."/>
            <person name="Bustamante F.O."/>
            <person name="Brasileiro-Vidal A.C."/>
            <person name="Benko-Iseppon A.M."/>
        </authorList>
    </citation>
    <scope>NUCLEOTIDE SEQUENCE [LARGE SCALE GENOMIC DNA]</scope>
    <source>
        <tissue evidence="2">Leaves</tissue>
    </source>
</reference>
<feature type="compositionally biased region" description="Basic and acidic residues" evidence="1">
    <location>
        <begin position="75"/>
        <end position="97"/>
    </location>
</feature>
<feature type="region of interest" description="Disordered" evidence="1">
    <location>
        <begin position="1"/>
        <end position="97"/>
    </location>
</feature>
<dbReference type="EMBL" id="JASCZI010000012">
    <property type="protein sequence ID" value="MED6106595.1"/>
    <property type="molecule type" value="Genomic_DNA"/>
</dbReference>
<accession>A0ABU6Q4Z8</accession>
<feature type="compositionally biased region" description="Basic and acidic residues" evidence="1">
    <location>
        <begin position="129"/>
        <end position="140"/>
    </location>
</feature>
<sequence length="232" mass="26927">MNKTISDEAEMQSKMRPTRMEKMTTNEDERQSKLLVKQKILPTKDQGHTQMSTERKMPTKEDGSQRQLSIKKKPMKESTNETKGKIGGDSNHKLDNDEKEALIPTLSLDEFFEKLGILEDDDEEYEHDYDDHVPTDDGKEKKKRTRGPTQLKHIQNMEGRLEIEWNANNGKPIVMMTHSKRFLEKSNPVESSLLWSISHKNFFKKGERNQSTKATSQRRNCIIGNYLECQNG</sequence>
<comment type="caution">
    <text evidence="2">The sequence shown here is derived from an EMBL/GenBank/DDBJ whole genome shotgun (WGS) entry which is preliminary data.</text>
</comment>
<protein>
    <submittedName>
        <fullName evidence="2">Uncharacterized protein</fullName>
    </submittedName>
</protein>
<gene>
    <name evidence="2" type="ORF">PIB30_005879</name>
</gene>
<name>A0ABU6Q4Z8_9FABA</name>
<evidence type="ECO:0000256" key="1">
    <source>
        <dbReference type="SAM" id="MobiDB-lite"/>
    </source>
</evidence>
<feature type="compositionally biased region" description="Basic and acidic residues" evidence="1">
    <location>
        <begin position="18"/>
        <end position="32"/>
    </location>
</feature>
<feature type="compositionally biased region" description="Basic and acidic residues" evidence="1">
    <location>
        <begin position="53"/>
        <end position="64"/>
    </location>
</feature>
<keyword evidence="3" id="KW-1185">Reference proteome</keyword>
<organism evidence="2 3">
    <name type="scientific">Stylosanthes scabra</name>
    <dbReference type="NCBI Taxonomy" id="79078"/>
    <lineage>
        <taxon>Eukaryota</taxon>
        <taxon>Viridiplantae</taxon>
        <taxon>Streptophyta</taxon>
        <taxon>Embryophyta</taxon>
        <taxon>Tracheophyta</taxon>
        <taxon>Spermatophyta</taxon>
        <taxon>Magnoliopsida</taxon>
        <taxon>eudicotyledons</taxon>
        <taxon>Gunneridae</taxon>
        <taxon>Pentapetalae</taxon>
        <taxon>rosids</taxon>
        <taxon>fabids</taxon>
        <taxon>Fabales</taxon>
        <taxon>Fabaceae</taxon>
        <taxon>Papilionoideae</taxon>
        <taxon>50 kb inversion clade</taxon>
        <taxon>dalbergioids sensu lato</taxon>
        <taxon>Dalbergieae</taxon>
        <taxon>Pterocarpus clade</taxon>
        <taxon>Stylosanthes</taxon>
    </lineage>
</organism>
<evidence type="ECO:0000313" key="2">
    <source>
        <dbReference type="EMBL" id="MED6106595.1"/>
    </source>
</evidence>
<feature type="region of interest" description="Disordered" evidence="1">
    <location>
        <begin position="123"/>
        <end position="147"/>
    </location>
</feature>
<proteinExistence type="predicted"/>
<evidence type="ECO:0000313" key="3">
    <source>
        <dbReference type="Proteomes" id="UP001341840"/>
    </source>
</evidence>
<dbReference type="Proteomes" id="UP001341840">
    <property type="component" value="Unassembled WGS sequence"/>
</dbReference>